<dbReference type="InterPro" id="IPR009009">
    <property type="entry name" value="RlpA-like_DPBB"/>
</dbReference>
<dbReference type="Pfam" id="PF03330">
    <property type="entry name" value="DPBB_1"/>
    <property type="match status" value="1"/>
</dbReference>
<reference evidence="6" key="1">
    <citation type="submission" date="2022-08" db="EMBL/GenBank/DDBJ databases">
        <authorList>
            <person name="Gutierrez-Valencia J."/>
        </authorList>
    </citation>
    <scope>NUCLEOTIDE SEQUENCE</scope>
</reference>
<dbReference type="SMART" id="SM00837">
    <property type="entry name" value="DPBB_1"/>
    <property type="match status" value="1"/>
</dbReference>
<evidence type="ECO:0000256" key="2">
    <source>
        <dbReference type="ARBA" id="ARBA00022525"/>
    </source>
</evidence>
<feature type="chain" id="PRO_5043773812" description="Expansin-like EG45 domain-containing protein" evidence="4">
    <location>
        <begin position="30"/>
        <end position="147"/>
    </location>
</feature>
<dbReference type="PANTHER" id="PTHR47295:SF14">
    <property type="entry name" value="OS06G0688300 PROTEIN"/>
    <property type="match status" value="1"/>
</dbReference>
<protein>
    <recommendedName>
        <fullName evidence="5">Expansin-like EG45 domain-containing protein</fullName>
    </recommendedName>
</protein>
<gene>
    <name evidence="6" type="ORF">LITE_LOCUS25888</name>
</gene>
<organism evidence="6 7">
    <name type="scientific">Linum tenue</name>
    <dbReference type="NCBI Taxonomy" id="586396"/>
    <lineage>
        <taxon>Eukaryota</taxon>
        <taxon>Viridiplantae</taxon>
        <taxon>Streptophyta</taxon>
        <taxon>Embryophyta</taxon>
        <taxon>Tracheophyta</taxon>
        <taxon>Spermatophyta</taxon>
        <taxon>Magnoliopsida</taxon>
        <taxon>eudicotyledons</taxon>
        <taxon>Gunneridae</taxon>
        <taxon>Pentapetalae</taxon>
        <taxon>rosids</taxon>
        <taxon>fabids</taxon>
        <taxon>Malpighiales</taxon>
        <taxon>Linaceae</taxon>
        <taxon>Linum</taxon>
    </lineage>
</organism>
<dbReference type="InterPro" id="IPR036908">
    <property type="entry name" value="RlpA-like_sf"/>
</dbReference>
<keyword evidence="2" id="KW-0964">Secreted</keyword>
<evidence type="ECO:0000259" key="5">
    <source>
        <dbReference type="PROSITE" id="PS50842"/>
    </source>
</evidence>
<dbReference type="InterPro" id="IPR007112">
    <property type="entry name" value="Expansin/allergen_DPBB_dom"/>
</dbReference>
<proteinExistence type="predicted"/>
<accession>A0AAV0LX61</accession>
<comment type="caution">
    <text evidence="6">The sequence shown here is derived from an EMBL/GenBank/DDBJ whole genome shotgun (WGS) entry which is preliminary data.</text>
</comment>
<evidence type="ECO:0000313" key="6">
    <source>
        <dbReference type="EMBL" id="CAI0438691.1"/>
    </source>
</evidence>
<dbReference type="CDD" id="cd22269">
    <property type="entry name" value="DPBB_EG45-like"/>
    <property type="match status" value="1"/>
</dbReference>
<dbReference type="GO" id="GO:0009627">
    <property type="term" value="P:systemic acquired resistance"/>
    <property type="evidence" value="ECO:0007669"/>
    <property type="project" value="InterPro"/>
</dbReference>
<dbReference type="PANTHER" id="PTHR47295">
    <property type="entry name" value="EG45-LIKE DOMAIN CONTAINING PROTEIN 1-RELATED"/>
    <property type="match status" value="1"/>
</dbReference>
<dbReference type="Proteomes" id="UP001154282">
    <property type="component" value="Unassembled WGS sequence"/>
</dbReference>
<dbReference type="GO" id="GO:0048046">
    <property type="term" value="C:apoplast"/>
    <property type="evidence" value="ECO:0007669"/>
    <property type="project" value="InterPro"/>
</dbReference>
<evidence type="ECO:0000313" key="7">
    <source>
        <dbReference type="Proteomes" id="UP001154282"/>
    </source>
</evidence>
<dbReference type="Gene3D" id="2.40.40.10">
    <property type="entry name" value="RlpA-like domain"/>
    <property type="match status" value="1"/>
</dbReference>
<name>A0AAV0LX61_9ROSI</name>
<dbReference type="AlphaFoldDB" id="A0AAV0LX61"/>
<dbReference type="SUPFAM" id="SSF50685">
    <property type="entry name" value="Barwin-like endoglucanases"/>
    <property type="match status" value="1"/>
</dbReference>
<sequence>MAALLSPVVVLVALTVSAILLLSAHPTAAKSGTASFYTPPYEPSACFGEKHEGVMTAAANEDALWHRGDACGKVYKVRCVGGTNQGVARPCKKGKTVTVKIIDLCPSNGCQATIDLSREAFAHIADPDEGIINIAFEEYVMQRFSLT</sequence>
<evidence type="ECO:0000256" key="3">
    <source>
        <dbReference type="ARBA" id="ARBA00022729"/>
    </source>
</evidence>
<dbReference type="EMBL" id="CAMGYJ010000006">
    <property type="protein sequence ID" value="CAI0438691.1"/>
    <property type="molecule type" value="Genomic_DNA"/>
</dbReference>
<keyword evidence="3 4" id="KW-0732">Signal</keyword>
<feature type="domain" description="Expansin-like EG45" evidence="5">
    <location>
        <begin position="32"/>
        <end position="137"/>
    </location>
</feature>
<feature type="signal peptide" evidence="4">
    <location>
        <begin position="1"/>
        <end position="29"/>
    </location>
</feature>
<dbReference type="FunFam" id="2.40.40.10:FF:000005">
    <property type="entry name" value="Barwin-related endoglucanase"/>
    <property type="match status" value="1"/>
</dbReference>
<dbReference type="PROSITE" id="PS50842">
    <property type="entry name" value="EXPANSIN_EG45"/>
    <property type="match status" value="1"/>
</dbReference>
<dbReference type="InterPro" id="IPR044206">
    <property type="entry name" value="EGC1/2"/>
</dbReference>
<keyword evidence="7" id="KW-1185">Reference proteome</keyword>
<evidence type="ECO:0000256" key="4">
    <source>
        <dbReference type="SAM" id="SignalP"/>
    </source>
</evidence>
<evidence type="ECO:0000256" key="1">
    <source>
        <dbReference type="ARBA" id="ARBA00004613"/>
    </source>
</evidence>
<comment type="subcellular location">
    <subcellularLocation>
        <location evidence="1">Secreted</location>
    </subcellularLocation>
</comment>